<dbReference type="PANTHER" id="PTHR13349">
    <property type="entry name" value="TRANSLATION MACHINERY-ASSOCIATED PROTEIN 16"/>
    <property type="match status" value="1"/>
</dbReference>
<proteinExistence type="inferred from homology"/>
<name>A0A6A5ZRD8_9PLEO</name>
<dbReference type="GO" id="GO:0005634">
    <property type="term" value="C:nucleus"/>
    <property type="evidence" value="ECO:0007669"/>
    <property type="project" value="TreeGrafter"/>
</dbReference>
<dbReference type="EMBL" id="ML977311">
    <property type="protein sequence ID" value="KAF2121816.1"/>
    <property type="molecule type" value="Genomic_DNA"/>
</dbReference>
<reference evidence="3" key="1">
    <citation type="journal article" date="2020" name="Stud. Mycol.">
        <title>101 Dothideomycetes genomes: a test case for predicting lifestyles and emergence of pathogens.</title>
        <authorList>
            <person name="Haridas S."/>
            <person name="Albert R."/>
            <person name="Binder M."/>
            <person name="Bloem J."/>
            <person name="Labutti K."/>
            <person name="Salamov A."/>
            <person name="Andreopoulos B."/>
            <person name="Baker S."/>
            <person name="Barry K."/>
            <person name="Bills G."/>
            <person name="Bluhm B."/>
            <person name="Cannon C."/>
            <person name="Castanera R."/>
            <person name="Culley D."/>
            <person name="Daum C."/>
            <person name="Ezra D."/>
            <person name="Gonzalez J."/>
            <person name="Henrissat B."/>
            <person name="Kuo A."/>
            <person name="Liang C."/>
            <person name="Lipzen A."/>
            <person name="Lutzoni F."/>
            <person name="Magnuson J."/>
            <person name="Mondo S."/>
            <person name="Nolan M."/>
            <person name="Ohm R."/>
            <person name="Pangilinan J."/>
            <person name="Park H.-J."/>
            <person name="Ramirez L."/>
            <person name="Alfaro M."/>
            <person name="Sun H."/>
            <person name="Tritt A."/>
            <person name="Yoshinaga Y."/>
            <person name="Zwiers L.-H."/>
            <person name="Turgeon B."/>
            <person name="Goodwin S."/>
            <person name="Spatafora J."/>
            <person name="Crous P."/>
            <person name="Grigoriev I."/>
        </authorList>
    </citation>
    <scope>NUCLEOTIDE SEQUENCE</scope>
    <source>
        <strain evidence="3">CBS 627.86</strain>
    </source>
</reference>
<dbReference type="Gene3D" id="1.20.1440.170">
    <property type="entry name" value="Translation machinery-associated protein 16-like"/>
    <property type="match status" value="1"/>
</dbReference>
<accession>A0A6A5ZRD8</accession>
<feature type="region of interest" description="Disordered" evidence="2">
    <location>
        <begin position="1"/>
        <end position="42"/>
    </location>
</feature>
<dbReference type="AlphaFoldDB" id="A0A6A5ZRD8"/>
<dbReference type="PANTHER" id="PTHR13349:SF2">
    <property type="entry name" value="TRANSLATION MACHINERY-ASSOCIATED PROTEIN 16"/>
    <property type="match status" value="1"/>
</dbReference>
<dbReference type="InterPro" id="IPR038356">
    <property type="entry name" value="Tma16_sf"/>
</dbReference>
<dbReference type="OrthoDB" id="270284at2759"/>
<dbReference type="Pfam" id="PF11176">
    <property type="entry name" value="Tma16"/>
    <property type="match status" value="1"/>
</dbReference>
<protein>
    <submittedName>
        <fullName evidence="3">Translation machinery-associated protein 16</fullName>
    </submittedName>
</protein>
<evidence type="ECO:0000256" key="2">
    <source>
        <dbReference type="SAM" id="MobiDB-lite"/>
    </source>
</evidence>
<feature type="compositionally biased region" description="Basic and acidic residues" evidence="2">
    <location>
        <begin position="25"/>
        <end position="42"/>
    </location>
</feature>
<comment type="similarity">
    <text evidence="1">Belongs to the TMA16 family.</text>
</comment>
<gene>
    <name evidence="3" type="ORF">BDV96DRAFT_511245</name>
</gene>
<dbReference type="InterPro" id="IPR021346">
    <property type="entry name" value="Tma16"/>
</dbReference>
<dbReference type="Proteomes" id="UP000799770">
    <property type="component" value="Unassembled WGS sequence"/>
</dbReference>
<evidence type="ECO:0000313" key="3">
    <source>
        <dbReference type="EMBL" id="KAF2121816.1"/>
    </source>
</evidence>
<feature type="compositionally biased region" description="Basic residues" evidence="2">
    <location>
        <begin position="1"/>
        <end position="19"/>
    </location>
</feature>
<evidence type="ECO:0000313" key="4">
    <source>
        <dbReference type="Proteomes" id="UP000799770"/>
    </source>
</evidence>
<sequence>MGSNKLHKVQKHVQKKKGKNPNLHENSRDTQRLQRASARDDKVNRLTAIREKQNRPYLLRVKYFQTCAESRGWGTFTTPETQILIDGYLQRDNEELAAIQAERRPGRPPSTRETLLKQAQAQEQGEYISGYWVPHLEDAETLKQLKDWSGQWSGLNQLKFIRVTKEGVRKESAFPPKGLS</sequence>
<keyword evidence="4" id="KW-1185">Reference proteome</keyword>
<organism evidence="3 4">
    <name type="scientific">Lophiotrema nucula</name>
    <dbReference type="NCBI Taxonomy" id="690887"/>
    <lineage>
        <taxon>Eukaryota</taxon>
        <taxon>Fungi</taxon>
        <taxon>Dikarya</taxon>
        <taxon>Ascomycota</taxon>
        <taxon>Pezizomycotina</taxon>
        <taxon>Dothideomycetes</taxon>
        <taxon>Pleosporomycetidae</taxon>
        <taxon>Pleosporales</taxon>
        <taxon>Lophiotremataceae</taxon>
        <taxon>Lophiotrema</taxon>
    </lineage>
</organism>
<evidence type="ECO:0000256" key="1">
    <source>
        <dbReference type="ARBA" id="ARBA00034127"/>
    </source>
</evidence>